<gene>
    <name evidence="1" type="ORF">SDC9_196273</name>
</gene>
<evidence type="ECO:0000313" key="1">
    <source>
        <dbReference type="EMBL" id="MPN48661.1"/>
    </source>
</evidence>
<dbReference type="EMBL" id="VSSQ01111189">
    <property type="protein sequence ID" value="MPN48661.1"/>
    <property type="molecule type" value="Genomic_DNA"/>
</dbReference>
<reference evidence="1" key="1">
    <citation type="submission" date="2019-08" db="EMBL/GenBank/DDBJ databases">
        <authorList>
            <person name="Kucharzyk K."/>
            <person name="Murdoch R.W."/>
            <person name="Higgins S."/>
            <person name="Loffler F."/>
        </authorList>
    </citation>
    <scope>NUCLEOTIDE SEQUENCE</scope>
</reference>
<dbReference type="AlphaFoldDB" id="A0A645IBD8"/>
<accession>A0A645IBD8</accession>
<sequence>MEFYFRCINTKLLNHLQISDIDNSPVWDREDFLKNYENEIEELIKNMKASMC</sequence>
<organism evidence="1">
    <name type="scientific">bioreactor metagenome</name>
    <dbReference type="NCBI Taxonomy" id="1076179"/>
    <lineage>
        <taxon>unclassified sequences</taxon>
        <taxon>metagenomes</taxon>
        <taxon>ecological metagenomes</taxon>
    </lineage>
</organism>
<proteinExistence type="predicted"/>
<protein>
    <submittedName>
        <fullName evidence="1">Uncharacterized protein</fullName>
    </submittedName>
</protein>
<comment type="caution">
    <text evidence="1">The sequence shown here is derived from an EMBL/GenBank/DDBJ whole genome shotgun (WGS) entry which is preliminary data.</text>
</comment>
<name>A0A645IBD8_9ZZZZ</name>